<keyword evidence="2" id="KW-0560">Oxidoreductase</keyword>
<proteinExistence type="predicted"/>
<sequence>MQILVLGGTAFLSKQVASEAVRRGHQVVCAARGVSGAVPDGARLVVIDRDQEGAISALAGERFDAVVDVATGALGWVLDALETLADHVGHWTFVSSINAYANTATLGQGIDAPLCDPVWDTRHFDLFSGELTVERYGGTKVASEQAVRDRMGAGRAFIVRPGVISGPGDLMDRFGYWAARFERGGRAAVPDTPDQPVQHIDVRDLAAWIVTAAEQHLTGTYDAVGPVQRLGEVLRQAADLVGGPGLELVPIDPDRLVEAGINPWGGPTSLPLWLPEEKFGLMAHDPAPALAAGLAPRSLADTIRSALGDEHSRGIDRPRNSGLTPAEELTLFSHVMHNQKRGL</sequence>
<evidence type="ECO:0000259" key="1">
    <source>
        <dbReference type="Pfam" id="PF01370"/>
    </source>
</evidence>
<protein>
    <submittedName>
        <fullName evidence="2">2'-hydroxyisoflavone reductase</fullName>
        <ecNumber evidence="2">1.3.1.45</ecNumber>
    </submittedName>
</protein>
<organism evidence="2 3">
    <name type="scientific">Prescottella agglutinans</name>
    <dbReference type="NCBI Taxonomy" id="1644129"/>
    <lineage>
        <taxon>Bacteria</taxon>
        <taxon>Bacillati</taxon>
        <taxon>Actinomycetota</taxon>
        <taxon>Actinomycetes</taxon>
        <taxon>Mycobacteriales</taxon>
        <taxon>Nocardiaceae</taxon>
        <taxon>Prescottella</taxon>
    </lineage>
</organism>
<dbReference type="SUPFAM" id="SSF51735">
    <property type="entry name" value="NAD(P)-binding Rossmann-fold domains"/>
    <property type="match status" value="1"/>
</dbReference>
<keyword evidence="3" id="KW-1185">Reference proteome</keyword>
<dbReference type="Proteomes" id="UP001160334">
    <property type="component" value="Unassembled WGS sequence"/>
</dbReference>
<dbReference type="GO" id="GO:0047526">
    <property type="term" value="F:2'-hydroxyisoflavone reductase activity"/>
    <property type="evidence" value="ECO:0007669"/>
    <property type="project" value="UniProtKB-EC"/>
</dbReference>
<dbReference type="InterPro" id="IPR036291">
    <property type="entry name" value="NAD(P)-bd_dom_sf"/>
</dbReference>
<reference evidence="2 3" key="1">
    <citation type="submission" date="2023-04" db="EMBL/GenBank/DDBJ databases">
        <title>Forest soil microbial communities from Buena Vista Peninsula, Colon Province, Panama.</title>
        <authorList>
            <person name="Bouskill N."/>
        </authorList>
    </citation>
    <scope>NUCLEOTIDE SEQUENCE [LARGE SCALE GENOMIC DNA]</scope>
    <source>
        <strain evidence="2 3">CFH S0262</strain>
    </source>
</reference>
<name>A0ABT6MJK3_9NOCA</name>
<accession>A0ABT6MJK3</accession>
<comment type="caution">
    <text evidence="2">The sequence shown here is derived from an EMBL/GenBank/DDBJ whole genome shotgun (WGS) entry which is preliminary data.</text>
</comment>
<feature type="domain" description="NAD-dependent epimerase/dehydratase" evidence="1">
    <location>
        <begin position="3"/>
        <end position="216"/>
    </location>
</feature>
<dbReference type="Gene3D" id="3.40.50.720">
    <property type="entry name" value="NAD(P)-binding Rossmann-like Domain"/>
    <property type="match status" value="1"/>
</dbReference>
<dbReference type="RefSeq" id="WP_280763712.1">
    <property type="nucleotide sequence ID" value="NZ_JARXVC010000023.1"/>
</dbReference>
<evidence type="ECO:0000313" key="3">
    <source>
        <dbReference type="Proteomes" id="UP001160334"/>
    </source>
</evidence>
<dbReference type="EMBL" id="JARXVC010000023">
    <property type="protein sequence ID" value="MDH6284493.1"/>
    <property type="molecule type" value="Genomic_DNA"/>
</dbReference>
<gene>
    <name evidence="2" type="ORF">M2280_005753</name>
</gene>
<dbReference type="InterPro" id="IPR001509">
    <property type="entry name" value="Epimerase_deHydtase"/>
</dbReference>
<dbReference type="Pfam" id="PF01370">
    <property type="entry name" value="Epimerase"/>
    <property type="match status" value="1"/>
</dbReference>
<evidence type="ECO:0000313" key="2">
    <source>
        <dbReference type="EMBL" id="MDH6284493.1"/>
    </source>
</evidence>
<dbReference type="EC" id="1.3.1.45" evidence="2"/>